<dbReference type="RefSeq" id="XP_032799850.1">
    <property type="nucleotide sequence ID" value="XM_032943959.1"/>
</dbReference>
<feature type="region of interest" description="Disordered" evidence="1">
    <location>
        <begin position="1"/>
        <end position="44"/>
    </location>
</feature>
<dbReference type="Proteomes" id="UP001318040">
    <property type="component" value="Chromosome 83"/>
</dbReference>
<feature type="compositionally biased region" description="Basic and acidic residues" evidence="1">
    <location>
        <begin position="14"/>
        <end position="23"/>
    </location>
</feature>
<feature type="compositionally biased region" description="Basic and acidic residues" evidence="1">
    <location>
        <begin position="233"/>
        <end position="255"/>
    </location>
</feature>
<dbReference type="AlphaFoldDB" id="A0AAJ7WJG4"/>
<keyword evidence="2" id="KW-1185">Reference proteome</keyword>
<gene>
    <name evidence="3" type="primary">LOC116958808</name>
</gene>
<evidence type="ECO:0000256" key="1">
    <source>
        <dbReference type="SAM" id="MobiDB-lite"/>
    </source>
</evidence>
<sequence>MRGEVRSSGGTRGHFLEHGEGRSHGVTSGPTRRRGEVKIHGRTWGSPGGRSVVWSCGIASGQPRRRGVKWNPSCGRGGERHRGVHGTDLRRRRQNCGRLRRLSQHGRRWWRRSQNGGRLLRRSHWENGAEFKSGGRLPFRVWAGWLQSRSHLGNCGRELRHRLQDQLQLPRAGAPRRLLPLRPSLLPRGPSPGPQTPGSLPEPPPLHLRPQIIPSEGSCAARQILTWSRQRRHSDTSCRRVPDNSETEVKFKGLR</sequence>
<organism evidence="2 3">
    <name type="scientific">Petromyzon marinus</name>
    <name type="common">Sea lamprey</name>
    <dbReference type="NCBI Taxonomy" id="7757"/>
    <lineage>
        <taxon>Eukaryota</taxon>
        <taxon>Metazoa</taxon>
        <taxon>Chordata</taxon>
        <taxon>Craniata</taxon>
        <taxon>Vertebrata</taxon>
        <taxon>Cyclostomata</taxon>
        <taxon>Hyperoartia</taxon>
        <taxon>Petromyzontiformes</taxon>
        <taxon>Petromyzontidae</taxon>
        <taxon>Petromyzon</taxon>
    </lineage>
</organism>
<reference evidence="3" key="1">
    <citation type="submission" date="2025-08" db="UniProtKB">
        <authorList>
            <consortium name="RefSeq"/>
        </authorList>
    </citation>
    <scope>IDENTIFICATION</scope>
    <source>
        <tissue evidence="3">Sperm</tissue>
    </source>
</reference>
<feature type="region of interest" description="Disordered" evidence="1">
    <location>
        <begin position="170"/>
        <end position="212"/>
    </location>
</feature>
<proteinExistence type="predicted"/>
<name>A0AAJ7WJG4_PETMA</name>
<feature type="compositionally biased region" description="Low complexity" evidence="1">
    <location>
        <begin position="170"/>
        <end position="188"/>
    </location>
</feature>
<evidence type="ECO:0000313" key="2">
    <source>
        <dbReference type="Proteomes" id="UP001318040"/>
    </source>
</evidence>
<evidence type="ECO:0000313" key="3">
    <source>
        <dbReference type="RefSeq" id="XP_032799850.1"/>
    </source>
</evidence>
<feature type="region of interest" description="Disordered" evidence="1">
    <location>
        <begin position="230"/>
        <end position="255"/>
    </location>
</feature>
<dbReference type="KEGG" id="pmrn:116958808"/>
<protein>
    <submittedName>
        <fullName evidence="3">Uncharacterized protein LOC116958808</fullName>
    </submittedName>
</protein>
<feature type="region of interest" description="Disordered" evidence="1">
    <location>
        <begin position="64"/>
        <end position="84"/>
    </location>
</feature>
<accession>A0AAJ7WJG4</accession>
<feature type="compositionally biased region" description="Pro residues" evidence="1">
    <location>
        <begin position="189"/>
        <end position="207"/>
    </location>
</feature>